<feature type="non-terminal residue" evidence="1">
    <location>
        <position position="207"/>
    </location>
</feature>
<comment type="caution">
    <text evidence="1">The sequence shown here is derived from an EMBL/GenBank/DDBJ whole genome shotgun (WGS) entry which is preliminary data.</text>
</comment>
<evidence type="ECO:0000313" key="1">
    <source>
        <dbReference type="EMBL" id="EQD80067.1"/>
    </source>
</evidence>
<evidence type="ECO:0008006" key="2">
    <source>
        <dbReference type="Google" id="ProtNLM"/>
    </source>
</evidence>
<reference evidence="1" key="1">
    <citation type="submission" date="2013-08" db="EMBL/GenBank/DDBJ databases">
        <authorList>
            <person name="Mendez C."/>
            <person name="Richter M."/>
            <person name="Ferrer M."/>
            <person name="Sanchez J."/>
        </authorList>
    </citation>
    <scope>NUCLEOTIDE SEQUENCE</scope>
</reference>
<name>T1CCK5_9ZZZZ</name>
<dbReference type="AlphaFoldDB" id="T1CCK5"/>
<accession>T1CCK5</accession>
<reference evidence="1" key="2">
    <citation type="journal article" date="2014" name="ISME J.">
        <title>Microbial stratification in low pH oxic and suboxic macroscopic growths along an acid mine drainage.</title>
        <authorList>
            <person name="Mendez-Garcia C."/>
            <person name="Mesa V."/>
            <person name="Sprenger R.R."/>
            <person name="Richter M."/>
            <person name="Diez M.S."/>
            <person name="Solano J."/>
            <person name="Bargiela R."/>
            <person name="Golyshina O.V."/>
            <person name="Manteca A."/>
            <person name="Ramos J.L."/>
            <person name="Gallego J.R."/>
            <person name="Llorente I."/>
            <person name="Martins Dos Santos V.A."/>
            <person name="Jensen O.N."/>
            <person name="Pelaez A.I."/>
            <person name="Sanchez J."/>
            <person name="Ferrer M."/>
        </authorList>
    </citation>
    <scope>NUCLEOTIDE SEQUENCE</scope>
</reference>
<gene>
    <name evidence="1" type="ORF">B1A_01279</name>
</gene>
<sequence>MIMSRYLFTRSGERVAPIFLIVFRRSESGYWTYQEPVHEIALVAKDHPEVLDGFTSEAMIPLRHPQLDKPYFYELRQTHQAWHSVVEKHIFYDDYFGAAPVEPLQRYYQALIDAAPMRPVMQDCRTASRIGAIKQAMGGVHIYLWRNPWDQWWSFKINNYFDAACQIVLGANAAPDVVRRLRHEISYVEFHHEDISKEFEHFGQRHL</sequence>
<dbReference type="EMBL" id="AUZX01000974">
    <property type="protein sequence ID" value="EQD80067.1"/>
    <property type="molecule type" value="Genomic_DNA"/>
</dbReference>
<organism evidence="1">
    <name type="scientific">mine drainage metagenome</name>
    <dbReference type="NCBI Taxonomy" id="410659"/>
    <lineage>
        <taxon>unclassified sequences</taxon>
        <taxon>metagenomes</taxon>
        <taxon>ecological metagenomes</taxon>
    </lineage>
</organism>
<protein>
    <recommendedName>
        <fullName evidence="2">Sulfotransferase family protein</fullName>
    </recommendedName>
</protein>
<proteinExistence type="predicted"/>